<dbReference type="CDD" id="cd00056">
    <property type="entry name" value="ENDO3c"/>
    <property type="match status" value="1"/>
</dbReference>
<dbReference type="EC" id="3.2.2.31" evidence="4 14"/>
<organism evidence="16 17">
    <name type="scientific">Pacificimonas flava</name>
    <dbReference type="NCBI Taxonomy" id="1234595"/>
    <lineage>
        <taxon>Bacteria</taxon>
        <taxon>Pseudomonadati</taxon>
        <taxon>Pseudomonadota</taxon>
        <taxon>Alphaproteobacteria</taxon>
        <taxon>Sphingomonadales</taxon>
        <taxon>Sphingosinicellaceae</taxon>
        <taxon>Pacificimonas</taxon>
    </lineage>
</organism>
<keyword evidence="9" id="KW-0378">Hydrolase</keyword>
<dbReference type="GO" id="GO:0035485">
    <property type="term" value="F:adenine/guanine mispair binding"/>
    <property type="evidence" value="ECO:0007669"/>
    <property type="project" value="TreeGrafter"/>
</dbReference>
<evidence type="ECO:0000256" key="3">
    <source>
        <dbReference type="ARBA" id="ARBA00008343"/>
    </source>
</evidence>
<comment type="function">
    <text evidence="2">Adenine glycosylase active on G-A mispairs. MutY also corrects error-prone DNA synthesis past GO lesions which are due to the oxidatively damaged form of guanine: 7,8-dihydro-8-oxoguanine (8-oxo-dGTP).</text>
</comment>
<dbReference type="OrthoDB" id="9802365at2"/>
<keyword evidence="13 14" id="KW-0326">Glycosidase</keyword>
<dbReference type="GO" id="GO:0032357">
    <property type="term" value="F:oxidized purine DNA binding"/>
    <property type="evidence" value="ECO:0007669"/>
    <property type="project" value="TreeGrafter"/>
</dbReference>
<dbReference type="GO" id="GO:0034039">
    <property type="term" value="F:8-oxo-7,8-dihydroguanine DNA N-glycosylase activity"/>
    <property type="evidence" value="ECO:0007669"/>
    <property type="project" value="TreeGrafter"/>
</dbReference>
<comment type="similarity">
    <text evidence="3 14">Belongs to the Nth/MutY family.</text>
</comment>
<keyword evidence="12" id="KW-0234">DNA repair</keyword>
<evidence type="ECO:0000256" key="5">
    <source>
        <dbReference type="ARBA" id="ARBA00022023"/>
    </source>
</evidence>
<dbReference type="PANTHER" id="PTHR42944">
    <property type="entry name" value="ADENINE DNA GLYCOSYLASE"/>
    <property type="match status" value="1"/>
</dbReference>
<evidence type="ECO:0000256" key="6">
    <source>
        <dbReference type="ARBA" id="ARBA00022485"/>
    </source>
</evidence>
<dbReference type="SMART" id="SM00478">
    <property type="entry name" value="ENDO3c"/>
    <property type="match status" value="1"/>
</dbReference>
<dbReference type="GO" id="GO:0051539">
    <property type="term" value="F:4 iron, 4 sulfur cluster binding"/>
    <property type="evidence" value="ECO:0007669"/>
    <property type="project" value="UniProtKB-UniRule"/>
</dbReference>
<dbReference type="CDD" id="cd03431">
    <property type="entry name" value="NUDIX_DNA_Glycosylase_C-MutY"/>
    <property type="match status" value="1"/>
</dbReference>
<keyword evidence="10 14" id="KW-0408">Iron</keyword>
<dbReference type="Gene3D" id="3.90.79.10">
    <property type="entry name" value="Nucleoside Triphosphate Pyrophosphohydrolase"/>
    <property type="match status" value="1"/>
</dbReference>
<evidence type="ECO:0000256" key="12">
    <source>
        <dbReference type="ARBA" id="ARBA00023204"/>
    </source>
</evidence>
<dbReference type="InterPro" id="IPR023170">
    <property type="entry name" value="HhH_base_excis_C"/>
</dbReference>
<dbReference type="Pfam" id="PF14815">
    <property type="entry name" value="NUDIX_4"/>
    <property type="match status" value="1"/>
</dbReference>
<dbReference type="InterPro" id="IPR003265">
    <property type="entry name" value="HhH-GPD_domain"/>
</dbReference>
<dbReference type="Gene3D" id="1.10.1670.10">
    <property type="entry name" value="Helix-hairpin-Helix base-excision DNA repair enzymes (C-terminal)"/>
    <property type="match status" value="1"/>
</dbReference>
<dbReference type="GO" id="GO:0046872">
    <property type="term" value="F:metal ion binding"/>
    <property type="evidence" value="ECO:0007669"/>
    <property type="project" value="UniProtKB-UniRule"/>
</dbReference>
<evidence type="ECO:0000256" key="10">
    <source>
        <dbReference type="ARBA" id="ARBA00023004"/>
    </source>
</evidence>
<comment type="catalytic activity">
    <reaction evidence="1 14">
        <text>Hydrolyzes free adenine bases from 7,8-dihydro-8-oxoguanine:adenine mismatched double-stranded DNA, leaving an apurinic site.</text>
        <dbReference type="EC" id="3.2.2.31"/>
    </reaction>
</comment>
<dbReference type="GO" id="GO:0006284">
    <property type="term" value="P:base-excision repair"/>
    <property type="evidence" value="ECO:0007669"/>
    <property type="project" value="UniProtKB-UniRule"/>
</dbReference>
<dbReference type="GO" id="GO:0000701">
    <property type="term" value="F:purine-specific mismatch base pair DNA N-glycosylase activity"/>
    <property type="evidence" value="ECO:0007669"/>
    <property type="project" value="UniProtKB-EC"/>
</dbReference>
<evidence type="ECO:0000313" key="17">
    <source>
        <dbReference type="Proteomes" id="UP000198462"/>
    </source>
</evidence>
<evidence type="ECO:0000256" key="14">
    <source>
        <dbReference type="RuleBase" id="RU365096"/>
    </source>
</evidence>
<keyword evidence="8 14" id="KW-0227">DNA damage</keyword>
<dbReference type="RefSeq" id="WP_088712936.1">
    <property type="nucleotide sequence ID" value="NZ_NFZT01000001.1"/>
</dbReference>
<dbReference type="GO" id="GO:0006298">
    <property type="term" value="P:mismatch repair"/>
    <property type="evidence" value="ECO:0007669"/>
    <property type="project" value="TreeGrafter"/>
</dbReference>
<dbReference type="EMBL" id="NFZT01000001">
    <property type="protein sequence ID" value="OWV34236.1"/>
    <property type="molecule type" value="Genomic_DNA"/>
</dbReference>
<dbReference type="AlphaFoldDB" id="A0A219B7Z2"/>
<dbReference type="Pfam" id="PF00730">
    <property type="entry name" value="HhH-GPD"/>
    <property type="match status" value="1"/>
</dbReference>
<comment type="caution">
    <text evidence="16">The sequence shown here is derived from an EMBL/GenBank/DDBJ whole genome shotgun (WGS) entry which is preliminary data.</text>
</comment>
<accession>A0A219B7Z2</accession>
<comment type="cofactor">
    <cofactor evidence="14">
        <name>[4Fe-4S] cluster</name>
        <dbReference type="ChEBI" id="CHEBI:49883"/>
    </cofactor>
    <text evidence="14">Binds 1 [4Fe-4S] cluster.</text>
</comment>
<proteinExistence type="inferred from homology"/>
<sequence>MSATDARAAPGAFQSALLSWYDRHARVLPWRVPPGSEERADPYRVWLSEVMLQQTVVKAAIPYFEAFTMRWPTVENLAAAPDEDILAAWAGLGYYARARNLIACARTVAEMGGFPDTEEGLRALPGLGPYTSASIAAIAFGRPATVVDGNIERVMARLFMVETPLPAAKPDLRAAADLLTPRERPGDYAQALMDLGAVICRPKAPTCLTCPVADFCEARGNAPERLPRKQPKQAKPVRHGLAYWAESRGKLLIVRRPPKGLLGGMAALPASDFTDSPPRLGDGAPFTAKWHRTGRTIDHVFTHFRLRLEIVKAKTSLANGPGEWVPLDRLEEAGLPTLFRKAVKTMLAAR</sequence>
<dbReference type="SUPFAM" id="SSF55811">
    <property type="entry name" value="Nudix"/>
    <property type="match status" value="1"/>
</dbReference>
<dbReference type="Proteomes" id="UP000198462">
    <property type="component" value="Unassembled WGS sequence"/>
</dbReference>
<reference evidence="17" key="1">
    <citation type="submission" date="2017-05" db="EMBL/GenBank/DDBJ databases">
        <authorList>
            <person name="Lin X."/>
        </authorList>
    </citation>
    <scope>NUCLEOTIDE SEQUENCE [LARGE SCALE GENOMIC DNA]</scope>
    <source>
        <strain evidence="17">JLT2012</strain>
    </source>
</reference>
<protein>
    <recommendedName>
        <fullName evidence="5 14">Adenine DNA glycosylase</fullName>
        <ecNumber evidence="4 14">3.2.2.31</ecNumber>
    </recommendedName>
</protein>
<dbReference type="SUPFAM" id="SSF48150">
    <property type="entry name" value="DNA-glycosylase"/>
    <property type="match status" value="1"/>
</dbReference>
<evidence type="ECO:0000256" key="1">
    <source>
        <dbReference type="ARBA" id="ARBA00000843"/>
    </source>
</evidence>
<dbReference type="PANTHER" id="PTHR42944:SF1">
    <property type="entry name" value="ADENINE DNA GLYCOSYLASE"/>
    <property type="match status" value="1"/>
</dbReference>
<evidence type="ECO:0000256" key="8">
    <source>
        <dbReference type="ARBA" id="ARBA00022763"/>
    </source>
</evidence>
<dbReference type="InterPro" id="IPR029119">
    <property type="entry name" value="MutY_C"/>
</dbReference>
<dbReference type="InterPro" id="IPR015797">
    <property type="entry name" value="NUDIX_hydrolase-like_dom_sf"/>
</dbReference>
<evidence type="ECO:0000256" key="13">
    <source>
        <dbReference type="ARBA" id="ARBA00023295"/>
    </source>
</evidence>
<evidence type="ECO:0000256" key="11">
    <source>
        <dbReference type="ARBA" id="ARBA00023014"/>
    </source>
</evidence>
<dbReference type="InterPro" id="IPR011257">
    <property type="entry name" value="DNA_glycosylase"/>
</dbReference>
<name>A0A219B7Z2_9SPHN</name>
<evidence type="ECO:0000256" key="4">
    <source>
        <dbReference type="ARBA" id="ARBA00012045"/>
    </source>
</evidence>
<keyword evidence="11" id="KW-0411">Iron-sulfur</keyword>
<dbReference type="Gene3D" id="1.10.340.30">
    <property type="entry name" value="Hypothetical protein, domain 2"/>
    <property type="match status" value="1"/>
</dbReference>
<dbReference type="InterPro" id="IPR044298">
    <property type="entry name" value="MIG/MutY"/>
</dbReference>
<keyword evidence="17" id="KW-1185">Reference proteome</keyword>
<gene>
    <name evidence="16" type="ORF">B5C34_12725</name>
</gene>
<evidence type="ECO:0000256" key="7">
    <source>
        <dbReference type="ARBA" id="ARBA00022723"/>
    </source>
</evidence>
<evidence type="ECO:0000256" key="2">
    <source>
        <dbReference type="ARBA" id="ARBA00002933"/>
    </source>
</evidence>
<evidence type="ECO:0000256" key="9">
    <source>
        <dbReference type="ARBA" id="ARBA00022801"/>
    </source>
</evidence>
<keyword evidence="6" id="KW-0004">4Fe-4S</keyword>
<evidence type="ECO:0000259" key="15">
    <source>
        <dbReference type="SMART" id="SM00478"/>
    </source>
</evidence>
<feature type="domain" description="HhH-GPD" evidence="15">
    <location>
        <begin position="51"/>
        <end position="198"/>
    </location>
</feature>
<keyword evidence="7" id="KW-0479">Metal-binding</keyword>
<evidence type="ECO:0000313" key="16">
    <source>
        <dbReference type="EMBL" id="OWV34236.1"/>
    </source>
</evidence>